<evidence type="ECO:0000256" key="5">
    <source>
        <dbReference type="PIRSR" id="PIRSR015582-2"/>
    </source>
</evidence>
<feature type="domain" description="HpcH/HpaI aldolase/citrate lyase" evidence="6">
    <location>
        <begin position="7"/>
        <end position="213"/>
    </location>
</feature>
<feature type="binding site" evidence="4">
    <location>
        <position position="66"/>
    </location>
    <ligand>
        <name>substrate</name>
    </ligand>
</feature>
<feature type="binding site" evidence="5">
    <location>
        <position position="116"/>
    </location>
    <ligand>
        <name>Mg(2+)</name>
        <dbReference type="ChEBI" id="CHEBI:18420"/>
    </ligand>
</feature>
<evidence type="ECO:0000313" key="7">
    <source>
        <dbReference type="EMBL" id="TRX76618.1"/>
    </source>
</evidence>
<dbReference type="PIRSF" id="PIRSF015582">
    <property type="entry name" value="Cit_lyase_B"/>
    <property type="match status" value="1"/>
</dbReference>
<evidence type="ECO:0000256" key="3">
    <source>
        <dbReference type="ARBA" id="ARBA00022842"/>
    </source>
</evidence>
<dbReference type="SUPFAM" id="SSF51621">
    <property type="entry name" value="Phosphoenolpyruvate/pyruvate domain"/>
    <property type="match status" value="1"/>
</dbReference>
<dbReference type="PANTHER" id="PTHR32308">
    <property type="entry name" value="LYASE BETA SUBUNIT, PUTATIVE (AFU_ORTHOLOGUE AFUA_4G13030)-RELATED"/>
    <property type="match status" value="1"/>
</dbReference>
<dbReference type="GO" id="GO:0006107">
    <property type="term" value="P:oxaloacetate metabolic process"/>
    <property type="evidence" value="ECO:0007669"/>
    <property type="project" value="TreeGrafter"/>
</dbReference>
<evidence type="ECO:0000256" key="2">
    <source>
        <dbReference type="ARBA" id="ARBA00022723"/>
    </source>
</evidence>
<proteinExistence type="predicted"/>
<dbReference type="PANTHER" id="PTHR32308:SF10">
    <property type="entry name" value="CITRATE LYASE SUBUNIT BETA"/>
    <property type="match status" value="1"/>
</dbReference>
<reference evidence="7 8" key="1">
    <citation type="submission" date="2019-07" db="EMBL/GenBank/DDBJ databases">
        <title>Pseudomonas mangiferae sp. nov., isolated from bark of mango tree in Thailand.</title>
        <authorList>
            <person name="Srisuk N."/>
            <person name="Anurat P."/>
        </authorList>
    </citation>
    <scope>NUCLEOTIDE SEQUENCE [LARGE SCALE GENOMIC DNA]</scope>
    <source>
        <strain evidence="7 8">DMKU_BBB3-04</strain>
    </source>
</reference>
<dbReference type="GO" id="GO:0000287">
    <property type="term" value="F:magnesium ion binding"/>
    <property type="evidence" value="ECO:0007669"/>
    <property type="project" value="TreeGrafter"/>
</dbReference>
<keyword evidence="7" id="KW-0456">Lyase</keyword>
<keyword evidence="2 5" id="KW-0479">Metal-binding</keyword>
<dbReference type="InterPro" id="IPR015813">
    <property type="entry name" value="Pyrv/PenolPyrv_kinase-like_dom"/>
</dbReference>
<sequence length="270" mass="28198">MPSPLLRTALFVPGSRPERFAKALDAGADAVIVDFEDAVEEALKAQARDNLRAFLDDRPEARVWVRVNMAGHPGHAEDLALCAHPGVLGLLLPKAESVEQVVRAAAVGKPVWPIVESARGIAELPSMARAAGVERLTFGGLDLGVDLGLAAGSEAAERILDQARFALLLHSRLAGLAQPLDTVFPRIDDEAGLSRFAADAGAMGFAGMLCIHPRQVPVVHAALAPSAADVAWAQRVVEAAAGGAGAFKVDGQMVDAPVIQRARRILAATG</sequence>
<dbReference type="Pfam" id="PF03328">
    <property type="entry name" value="HpcH_HpaI"/>
    <property type="match status" value="1"/>
</dbReference>
<evidence type="ECO:0000313" key="8">
    <source>
        <dbReference type="Proteomes" id="UP000315235"/>
    </source>
</evidence>
<evidence type="ECO:0000256" key="1">
    <source>
        <dbReference type="ARBA" id="ARBA00001946"/>
    </source>
</evidence>
<accession>A0A553H4F6</accession>
<dbReference type="InterPro" id="IPR005000">
    <property type="entry name" value="Aldolase/citrate-lyase_domain"/>
</dbReference>
<dbReference type="Gene3D" id="3.20.20.60">
    <property type="entry name" value="Phosphoenolpyruvate-binding domains"/>
    <property type="match status" value="1"/>
</dbReference>
<protein>
    <submittedName>
        <fullName evidence="7">CoA ester lyase</fullName>
    </submittedName>
</protein>
<keyword evidence="3 5" id="KW-0460">Magnesium</keyword>
<dbReference type="AlphaFoldDB" id="A0A553H4F6"/>
<gene>
    <name evidence="7" type="ORF">FM069_00925</name>
</gene>
<evidence type="ECO:0000256" key="4">
    <source>
        <dbReference type="PIRSR" id="PIRSR015582-1"/>
    </source>
</evidence>
<dbReference type="RefSeq" id="WP_143486249.1">
    <property type="nucleotide sequence ID" value="NZ_VJOY01000001.1"/>
</dbReference>
<comment type="cofactor">
    <cofactor evidence="1">
        <name>Mg(2+)</name>
        <dbReference type="ChEBI" id="CHEBI:18420"/>
    </cofactor>
</comment>
<dbReference type="OrthoDB" id="348111at2"/>
<feature type="binding site" evidence="4">
    <location>
        <position position="116"/>
    </location>
    <ligand>
        <name>substrate</name>
    </ligand>
</feature>
<feature type="binding site" evidence="5">
    <location>
        <position position="142"/>
    </location>
    <ligand>
        <name>Mg(2+)</name>
        <dbReference type="ChEBI" id="CHEBI:18420"/>
    </ligand>
</feature>
<keyword evidence="8" id="KW-1185">Reference proteome</keyword>
<comment type="caution">
    <text evidence="7">The sequence shown here is derived from an EMBL/GenBank/DDBJ whole genome shotgun (WGS) entry which is preliminary data.</text>
</comment>
<evidence type="ECO:0000259" key="6">
    <source>
        <dbReference type="Pfam" id="PF03328"/>
    </source>
</evidence>
<dbReference type="Proteomes" id="UP000315235">
    <property type="component" value="Unassembled WGS sequence"/>
</dbReference>
<dbReference type="InterPro" id="IPR040442">
    <property type="entry name" value="Pyrv_kinase-like_dom_sf"/>
</dbReference>
<name>A0A553H4F6_9PSED</name>
<dbReference type="GO" id="GO:0016829">
    <property type="term" value="F:lyase activity"/>
    <property type="evidence" value="ECO:0007669"/>
    <property type="project" value="UniProtKB-KW"/>
</dbReference>
<dbReference type="EMBL" id="VJOY01000001">
    <property type="protein sequence ID" value="TRX76618.1"/>
    <property type="molecule type" value="Genomic_DNA"/>
</dbReference>
<organism evidence="7 8">
    <name type="scientific">Pseudomonas mangiferae</name>
    <dbReference type="NCBI Taxonomy" id="2593654"/>
    <lineage>
        <taxon>Bacteria</taxon>
        <taxon>Pseudomonadati</taxon>
        <taxon>Pseudomonadota</taxon>
        <taxon>Gammaproteobacteria</taxon>
        <taxon>Pseudomonadales</taxon>
        <taxon>Pseudomonadaceae</taxon>
        <taxon>Pseudomonas</taxon>
    </lineage>
</organism>
<dbReference type="InterPro" id="IPR011206">
    <property type="entry name" value="Citrate_lyase_beta/mcl1/mcl2"/>
</dbReference>